<dbReference type="PANTHER" id="PTHR43681">
    <property type="entry name" value="TRANSMEMBRANE GTPASE FZO"/>
    <property type="match status" value="1"/>
</dbReference>
<dbReference type="Pfam" id="PF00350">
    <property type="entry name" value="Dynamin_N"/>
    <property type="match status" value="1"/>
</dbReference>
<feature type="domain" description="Dynamin N-terminal" evidence="1">
    <location>
        <begin position="63"/>
        <end position="264"/>
    </location>
</feature>
<accession>A0A6C2CPJ2</accession>
<dbReference type="OrthoDB" id="5295100at2"/>
<evidence type="ECO:0000259" key="1">
    <source>
        <dbReference type="Pfam" id="PF00350"/>
    </source>
</evidence>
<reference evidence="2 3" key="1">
    <citation type="submission" date="2019-01" db="EMBL/GenBank/DDBJ databases">
        <title>Zoogloea oleivorans genome sequencing and assembly.</title>
        <authorList>
            <person name="Tancsics A."/>
            <person name="Farkas M."/>
            <person name="Kriszt B."/>
            <person name="Maroti G."/>
            <person name="Horvath B."/>
        </authorList>
    </citation>
    <scope>NUCLEOTIDE SEQUENCE [LARGE SCALE GENOMIC DNA]</scope>
    <source>
        <strain evidence="2 3">Buc</strain>
    </source>
</reference>
<dbReference type="SUPFAM" id="SSF52540">
    <property type="entry name" value="P-loop containing nucleoside triphosphate hydrolases"/>
    <property type="match status" value="1"/>
</dbReference>
<sequence length="659" mass="74604">MKLVKDAQVLAEQFSAYTRWRGDVASGIGELRKWLHQNEIGDAQSDLRLQYLLDRLREDKLIVAFVAEFSRGKSELINAVFFAGYGNRILPSSAGRTTMCPTELQWKEGDKPEIRLLPIESRKTNASITELKRYPEEWQVRPLDTSSAESLQQALAQVGETRRASVGEAEELGFPIDESGDRGIRPDADGKIEIPLWRHAVIQFPHPLLEQGLVILDTPGLNAIGAEPELTLNLLPNAHAVLFILAADTGVTQSDLAVWREHVNAGRRQRGRIVALNKIDGLWDGLRSEEDIEREIAGQVASVAATLEIEPGQVYPVSAQKGLVAKVNDDPELLARSRILQLERALSTELLPTKREIVRDNTHGDVHDIVDRSRELLNARLSGLREQLQELTDLRGKNQNVIEYMMRKVRSEKDEFEQGLQKYYAVRSVFSNLSNNLFGHLGLDALRDETRRTREAMLDAAFSRGLREAMKGFFQHLRGNLKKSTDEIGEISRMLDAMYKRFTVEHGLKLAAPTAFSTLRYEKEIERLEEAFNSQFNTVLTIVTTEKHTLTQKFFETVAVQARRTFEVANRDAEQWLRAVMAPLETQVREYQLQLKRRLESVKRIHQATDTLEDRVRELQQAEDLLVRQVGQLNALSVRIERALEMPSDSSPAPSALAA</sequence>
<dbReference type="AlphaFoldDB" id="A0A6C2CPJ2"/>
<dbReference type="PANTHER" id="PTHR43681:SF1">
    <property type="entry name" value="SARCALUMENIN"/>
    <property type="match status" value="1"/>
</dbReference>
<protein>
    <submittedName>
        <fullName evidence="2">GTPase</fullName>
    </submittedName>
</protein>
<evidence type="ECO:0000313" key="3">
    <source>
        <dbReference type="Proteomes" id="UP000389128"/>
    </source>
</evidence>
<dbReference type="InterPro" id="IPR045063">
    <property type="entry name" value="Dynamin_N"/>
</dbReference>
<dbReference type="InterPro" id="IPR027417">
    <property type="entry name" value="P-loop_NTPase"/>
</dbReference>
<dbReference type="InterPro" id="IPR051943">
    <property type="entry name" value="TRAFAC_Dynamin-like_GTPase"/>
</dbReference>
<evidence type="ECO:0000313" key="2">
    <source>
        <dbReference type="EMBL" id="TYC55924.1"/>
    </source>
</evidence>
<dbReference type="EMBL" id="SDKK01000012">
    <property type="protein sequence ID" value="TYC55924.1"/>
    <property type="molecule type" value="Genomic_DNA"/>
</dbReference>
<keyword evidence="3" id="KW-1185">Reference proteome</keyword>
<comment type="caution">
    <text evidence="2">The sequence shown here is derived from an EMBL/GenBank/DDBJ whole genome shotgun (WGS) entry which is preliminary data.</text>
</comment>
<gene>
    <name evidence="2" type="ORF">ETQ85_13565</name>
</gene>
<dbReference type="Proteomes" id="UP000389128">
    <property type="component" value="Unassembled WGS sequence"/>
</dbReference>
<dbReference type="Gene3D" id="3.40.50.300">
    <property type="entry name" value="P-loop containing nucleotide triphosphate hydrolases"/>
    <property type="match status" value="1"/>
</dbReference>
<proteinExistence type="predicted"/>
<organism evidence="2 3">
    <name type="scientific">Zoogloea oleivorans</name>
    <dbReference type="NCBI Taxonomy" id="1552750"/>
    <lineage>
        <taxon>Bacteria</taxon>
        <taxon>Pseudomonadati</taxon>
        <taxon>Pseudomonadota</taxon>
        <taxon>Betaproteobacteria</taxon>
        <taxon>Rhodocyclales</taxon>
        <taxon>Zoogloeaceae</taxon>
        <taxon>Zoogloea</taxon>
    </lineage>
</organism>
<name>A0A6C2CPJ2_9RHOO</name>